<reference evidence="2" key="1">
    <citation type="submission" date="2021-03" db="EMBL/GenBank/DDBJ databases">
        <title>Comparative Genomics and Metabolomics in the genus Turicibacter.</title>
        <authorList>
            <person name="Maki J."/>
            <person name="Looft T."/>
        </authorList>
    </citation>
    <scope>NUCLEOTIDE SEQUENCE</scope>
    <source>
        <strain evidence="2">ISU324</strain>
    </source>
</reference>
<feature type="transmembrane region" description="Helical" evidence="1">
    <location>
        <begin position="147"/>
        <end position="165"/>
    </location>
</feature>
<sequence>MELGNQLDTSQGCVIEKKKGLDASQLKIIALVTMLIDHIGAIIIPFLQGYTENMTTFIALEGMMVIMRLVGRISFPIFAFLVVNGFYHTRNRKKYLLRLSIFALISEPFFDIAISGRWLEFTHQNVFFTLALGLLAIWGYDNISKDQGFKFIGGLFIILIGLMAANLRTDYDLYGILTIFMMYLFFENKTRMSIMLVVLNLLLYGQSIGMWSSVSSFIHDGYGFVTTDGLGMILQVLVYLQCVAQLFCLAALWPISKYNGEKGSIKLNKYFFYAFYPLHLFILSLMIVILKNIL</sequence>
<feature type="transmembrane region" description="Helical" evidence="1">
    <location>
        <begin position="193"/>
        <end position="212"/>
    </location>
</feature>
<dbReference type="InterPro" id="IPR008875">
    <property type="entry name" value="TraX"/>
</dbReference>
<evidence type="ECO:0000313" key="2">
    <source>
        <dbReference type="EMBL" id="UUF08021.1"/>
    </source>
</evidence>
<accession>A0A9Q9FFT0</accession>
<name>A0A9Q9FFT0_9FIRM</name>
<dbReference type="Proteomes" id="UP001058072">
    <property type="component" value="Chromosome"/>
</dbReference>
<feature type="transmembrane region" description="Helical" evidence="1">
    <location>
        <begin position="28"/>
        <end position="50"/>
    </location>
</feature>
<feature type="transmembrane region" description="Helical" evidence="1">
    <location>
        <begin position="62"/>
        <end position="83"/>
    </location>
</feature>
<dbReference type="RefSeq" id="WP_212724590.1">
    <property type="nucleotide sequence ID" value="NZ_CP071250.1"/>
</dbReference>
<proteinExistence type="predicted"/>
<feature type="transmembrane region" description="Helical" evidence="1">
    <location>
        <begin position="121"/>
        <end position="140"/>
    </location>
</feature>
<feature type="transmembrane region" description="Helical" evidence="1">
    <location>
        <begin position="95"/>
        <end position="115"/>
    </location>
</feature>
<dbReference type="EMBL" id="CP071250">
    <property type="protein sequence ID" value="UUF08021.1"/>
    <property type="molecule type" value="Genomic_DNA"/>
</dbReference>
<dbReference type="Pfam" id="PF05857">
    <property type="entry name" value="TraX"/>
    <property type="match status" value="1"/>
</dbReference>
<protein>
    <recommendedName>
        <fullName evidence="4">Conjugal transfer protein TraX</fullName>
    </recommendedName>
</protein>
<keyword evidence="1" id="KW-0812">Transmembrane</keyword>
<dbReference type="AlphaFoldDB" id="A0A9Q9FFT0"/>
<feature type="transmembrane region" description="Helical" evidence="1">
    <location>
        <begin position="232"/>
        <end position="255"/>
    </location>
</feature>
<gene>
    <name evidence="2" type="ORF">J0J70_10420</name>
</gene>
<evidence type="ECO:0008006" key="4">
    <source>
        <dbReference type="Google" id="ProtNLM"/>
    </source>
</evidence>
<feature type="transmembrane region" description="Helical" evidence="1">
    <location>
        <begin position="267"/>
        <end position="290"/>
    </location>
</feature>
<evidence type="ECO:0000313" key="3">
    <source>
        <dbReference type="Proteomes" id="UP001058072"/>
    </source>
</evidence>
<keyword evidence="1" id="KW-0472">Membrane</keyword>
<feature type="transmembrane region" description="Helical" evidence="1">
    <location>
        <begin position="171"/>
        <end position="186"/>
    </location>
</feature>
<evidence type="ECO:0000256" key="1">
    <source>
        <dbReference type="SAM" id="Phobius"/>
    </source>
</evidence>
<keyword evidence="1" id="KW-1133">Transmembrane helix</keyword>
<organism evidence="2 3">
    <name type="scientific">Turicibacter bilis</name>
    <dbReference type="NCBI Taxonomy" id="2735723"/>
    <lineage>
        <taxon>Bacteria</taxon>
        <taxon>Bacillati</taxon>
        <taxon>Bacillota</taxon>
        <taxon>Erysipelotrichia</taxon>
        <taxon>Erysipelotrichales</taxon>
        <taxon>Turicibacteraceae</taxon>
        <taxon>Turicibacter</taxon>
    </lineage>
</organism>